<reference evidence="2 3" key="1">
    <citation type="submission" date="2018-01" db="EMBL/GenBank/DDBJ databases">
        <title>Arthrobacter sp. nov., from glaciers in China.</title>
        <authorList>
            <person name="Liu Q."/>
            <person name="Xin Y.-H."/>
        </authorList>
    </citation>
    <scope>NUCLEOTIDE SEQUENCE [LARGE SCALE GENOMIC DNA]</scope>
    <source>
        <strain evidence="2 3">HLT2-12-2</strain>
    </source>
</reference>
<dbReference type="SUPFAM" id="SSF51445">
    <property type="entry name" value="(Trans)glycosidases"/>
    <property type="match status" value="1"/>
</dbReference>
<dbReference type="Proteomes" id="UP000237061">
    <property type="component" value="Unassembled WGS sequence"/>
</dbReference>
<dbReference type="AlphaFoldDB" id="A0A2S4A0L0"/>
<dbReference type="InterPro" id="IPR017853">
    <property type="entry name" value="GH"/>
</dbReference>
<evidence type="ECO:0000313" key="3">
    <source>
        <dbReference type="Proteomes" id="UP000237061"/>
    </source>
</evidence>
<dbReference type="Gene3D" id="3.20.20.80">
    <property type="entry name" value="Glycosidases"/>
    <property type="match status" value="2"/>
</dbReference>
<protein>
    <submittedName>
        <fullName evidence="2">Glycosyl hydrolase</fullName>
    </submittedName>
</protein>
<proteinExistence type="predicted"/>
<dbReference type="RefSeq" id="WP_103463710.1">
    <property type="nucleotide sequence ID" value="NZ_PPXC01000001.1"/>
</dbReference>
<gene>
    <name evidence="2" type="ORF">CVS27_00050</name>
</gene>
<keyword evidence="3" id="KW-1185">Reference proteome</keyword>
<dbReference type="GO" id="GO:0016787">
    <property type="term" value="F:hydrolase activity"/>
    <property type="evidence" value="ECO:0007669"/>
    <property type="project" value="UniProtKB-KW"/>
</dbReference>
<organism evidence="2 3">
    <name type="scientific">Arthrobacter glacialis</name>
    <dbReference type="NCBI Taxonomy" id="1664"/>
    <lineage>
        <taxon>Bacteria</taxon>
        <taxon>Bacillati</taxon>
        <taxon>Actinomycetota</taxon>
        <taxon>Actinomycetes</taxon>
        <taxon>Micrococcales</taxon>
        <taxon>Micrococcaceae</taxon>
        <taxon>Arthrobacter</taxon>
    </lineage>
</organism>
<comment type="caution">
    <text evidence="2">The sequence shown here is derived from an EMBL/GenBank/DDBJ whole genome shotgun (WGS) entry which is preliminary data.</text>
</comment>
<accession>A0A2S4A0L0</accession>
<evidence type="ECO:0000313" key="2">
    <source>
        <dbReference type="EMBL" id="POH75045.1"/>
    </source>
</evidence>
<keyword evidence="2" id="KW-0378">Hydrolase</keyword>
<name>A0A2S4A0L0_ARTGL</name>
<feature type="region of interest" description="Disordered" evidence="1">
    <location>
        <begin position="349"/>
        <end position="375"/>
    </location>
</feature>
<dbReference type="EMBL" id="PPXC01000001">
    <property type="protein sequence ID" value="POH75045.1"/>
    <property type="molecule type" value="Genomic_DNA"/>
</dbReference>
<sequence>MNLPSPAAGRPNPLRWGVNYTPSEGWFHSWQDFDVDAVRADFESIAALGLDHVRIFPLWPLLQPNRALIRPAGIADVGRVVDAAGEFGLDVSVDGLQGHLSSFDFLPAWVTSWHRRNIYTDPEVVEAEAALITALAAEVTSRPNVLGITVGNETNQFAVERHPDQQVTSPDEMREWFNTLLAAARKAWPTGMHQHSFDDNAWFVDSCPVTPAHAATLGDATTVHSWVFVAVAHLFPQGHPARTLFADYLIQLADAYSNDPARPIWLQEIGAPYPAVPFDGAADFLEQSLRPVLDTPNLWGVTWWCSHDVSRKLADFPELEYTLGLLDSDRRPKPAGLRLAELIAAEKANPTPVRQRSTAQSFDPGNEATGVGRSVADPSGELFKAWLELAAAGQKPALVRSSKTSDAGYLAARGITDVRN</sequence>
<evidence type="ECO:0000256" key="1">
    <source>
        <dbReference type="SAM" id="MobiDB-lite"/>
    </source>
</evidence>
<feature type="compositionally biased region" description="Polar residues" evidence="1">
    <location>
        <begin position="352"/>
        <end position="363"/>
    </location>
</feature>